<proteinExistence type="predicted"/>
<comment type="caution">
    <text evidence="1">The sequence shown here is derived from an EMBL/GenBank/DDBJ whole genome shotgun (WGS) entry which is preliminary data.</text>
</comment>
<accession>A0A367ZKZ1</accession>
<evidence type="ECO:0000313" key="2">
    <source>
        <dbReference type="Proteomes" id="UP000252355"/>
    </source>
</evidence>
<protein>
    <submittedName>
        <fullName evidence="1">Uncharacterized protein</fullName>
    </submittedName>
</protein>
<name>A0A367ZKZ1_9BACT</name>
<sequence length="51" mass="5760">MRRFFEFGQWRQASANHRPINRLALPSENSLDVGPILGAIGKGLQHNEILC</sequence>
<gene>
    <name evidence="1" type="ORF">OZSIB_1111</name>
</gene>
<organism evidence="1 2">
    <name type="scientific">Candidatus Ozemobacter sibiricus</name>
    <dbReference type="NCBI Taxonomy" id="2268124"/>
    <lineage>
        <taxon>Bacteria</taxon>
        <taxon>Candidatus Ozemobacteria</taxon>
        <taxon>Candidatus Ozemobacterales</taxon>
        <taxon>Candidatus Ozemobacteraceae</taxon>
        <taxon>Candidatus Ozemobacter</taxon>
    </lineage>
</organism>
<dbReference type="AlphaFoldDB" id="A0A367ZKZ1"/>
<dbReference type="EMBL" id="QOQW01000019">
    <property type="protein sequence ID" value="RCK78758.1"/>
    <property type="molecule type" value="Genomic_DNA"/>
</dbReference>
<evidence type="ECO:0000313" key="1">
    <source>
        <dbReference type="EMBL" id="RCK78758.1"/>
    </source>
</evidence>
<reference evidence="1 2" key="1">
    <citation type="submission" date="2018-05" db="EMBL/GenBank/DDBJ databases">
        <title>A metagenomic window into the 2 km-deep terrestrial subsurface aquifer revealed taxonomically and functionally diverse microbial community comprising novel uncultured bacterial lineages.</title>
        <authorList>
            <person name="Kadnikov V.V."/>
            <person name="Mardanov A.V."/>
            <person name="Beletsky A.V."/>
            <person name="Banks D."/>
            <person name="Pimenov N.V."/>
            <person name="Frank Y.A."/>
            <person name="Karnachuk O.V."/>
            <person name="Ravin N.V."/>
        </authorList>
    </citation>
    <scope>NUCLEOTIDE SEQUENCE [LARGE SCALE GENOMIC DNA]</scope>
    <source>
        <strain evidence="1">BY5</strain>
    </source>
</reference>
<dbReference type="Proteomes" id="UP000252355">
    <property type="component" value="Unassembled WGS sequence"/>
</dbReference>